<evidence type="ECO:0000313" key="1">
    <source>
        <dbReference type="EMBL" id="NLV10435.1"/>
    </source>
</evidence>
<sequence length="115" mass="12009">MNLDQEALGEASSEVVRRDLLEVVVASLISCTLGGPTDPRADAGLGQVDERVFRHDVALVLVALEIALDAVREIGVARLPAVAARVLPGLDPKAVLAALGLLHVDGADLRDLENA</sequence>
<accession>A0A847UAK1</accession>
<organism evidence="1 2">
    <name type="scientific">Halomicrobium mukohataei</name>
    <dbReference type="NCBI Taxonomy" id="57705"/>
    <lineage>
        <taxon>Archaea</taxon>
        <taxon>Methanobacteriati</taxon>
        <taxon>Methanobacteriota</taxon>
        <taxon>Stenosarchaea group</taxon>
        <taxon>Halobacteria</taxon>
        <taxon>Halobacteriales</taxon>
        <taxon>Haloarculaceae</taxon>
        <taxon>Halomicrobium</taxon>
    </lineage>
</organism>
<gene>
    <name evidence="1" type="ORF">GOC74_10900</name>
</gene>
<dbReference type="AlphaFoldDB" id="A0A847UAK1"/>
<evidence type="ECO:0000313" key="2">
    <source>
        <dbReference type="Proteomes" id="UP000608662"/>
    </source>
</evidence>
<comment type="caution">
    <text evidence="1">The sequence shown here is derived from an EMBL/GenBank/DDBJ whole genome shotgun (WGS) entry which is preliminary data.</text>
</comment>
<dbReference type="EMBL" id="WOYG01000001">
    <property type="protein sequence ID" value="NLV10435.1"/>
    <property type="molecule type" value="Genomic_DNA"/>
</dbReference>
<protein>
    <submittedName>
        <fullName evidence="1">Uncharacterized protein</fullName>
    </submittedName>
</protein>
<reference evidence="1" key="1">
    <citation type="submission" date="2019-12" db="EMBL/GenBank/DDBJ databases">
        <title>Whole-genome sequence of Halomicrobium mukohataei pws1.</title>
        <authorList>
            <person name="Verma D.K."/>
            <person name="Gopal K."/>
            <person name="Prasad E.S."/>
        </authorList>
    </citation>
    <scope>NUCLEOTIDE SEQUENCE</scope>
    <source>
        <strain evidence="1">Pws1</strain>
    </source>
</reference>
<proteinExistence type="predicted"/>
<name>A0A847UAK1_9EURY</name>
<dbReference type="Proteomes" id="UP000608662">
    <property type="component" value="Unassembled WGS sequence"/>
</dbReference>